<organism evidence="7">
    <name type="scientific">marine metagenome</name>
    <dbReference type="NCBI Taxonomy" id="408172"/>
    <lineage>
        <taxon>unclassified sequences</taxon>
        <taxon>metagenomes</taxon>
        <taxon>ecological metagenomes</taxon>
    </lineage>
</organism>
<dbReference type="Gene3D" id="3.90.380.10">
    <property type="entry name" value="Naphthalene 1,2-dioxygenase Alpha Subunit, Chain A, domain 1"/>
    <property type="match status" value="1"/>
</dbReference>
<keyword evidence="3" id="KW-0560">Oxidoreductase</keyword>
<dbReference type="Pfam" id="PF19112">
    <property type="entry name" value="VanA_C"/>
    <property type="match status" value="1"/>
</dbReference>
<keyword evidence="1" id="KW-0001">2Fe-2S</keyword>
<keyword evidence="2" id="KW-0479">Metal-binding</keyword>
<keyword evidence="5" id="KW-0411">Iron-sulfur</keyword>
<dbReference type="InterPro" id="IPR017941">
    <property type="entry name" value="Rieske_2Fe-2S"/>
</dbReference>
<dbReference type="EMBL" id="UINC01004654">
    <property type="protein sequence ID" value="SVA15909.1"/>
    <property type="molecule type" value="Genomic_DNA"/>
</dbReference>
<dbReference type="GO" id="GO:0046872">
    <property type="term" value="F:metal ion binding"/>
    <property type="evidence" value="ECO:0007669"/>
    <property type="project" value="UniProtKB-KW"/>
</dbReference>
<protein>
    <recommendedName>
        <fullName evidence="6">Rieske domain-containing protein</fullName>
    </recommendedName>
</protein>
<evidence type="ECO:0000313" key="7">
    <source>
        <dbReference type="EMBL" id="SVA15909.1"/>
    </source>
</evidence>
<evidence type="ECO:0000256" key="4">
    <source>
        <dbReference type="ARBA" id="ARBA00023004"/>
    </source>
</evidence>
<evidence type="ECO:0000259" key="6">
    <source>
        <dbReference type="PROSITE" id="PS51296"/>
    </source>
</evidence>
<sequence length="341" mass="39482">MSKFSKKLFHCWHPVAYSHEVPLDAPYGSTLLNEALVVWRTSDGVPHAMQDLCIHRGTALSKGRLKDDCVVCPYHAWHYNAEGACVKIPQKVDSTQVPSKARVPVYRTLERYGLIWVALEDPMFSLPELPELEEETWKIVLTGPFEWNSDASRQVENFTDFGHFPWVHPGILGDPERPVVDKYDVEVRGHVLHYSVTRPEAPNTTDFPVFANKEVVTPERQSRYELHLPYTIVLRLGWGGEKSMVYFFASQPIHENRCRGYCIISRNYNFEQPDTTLQEFERVVFGQDQEVVESQRPEQVPFDLADELHLPFDAVAVNYRRTMQKQGFAYYPYLNEVEEDT</sequence>
<dbReference type="GO" id="GO:0051537">
    <property type="term" value="F:2 iron, 2 sulfur cluster binding"/>
    <property type="evidence" value="ECO:0007669"/>
    <property type="project" value="UniProtKB-KW"/>
</dbReference>
<dbReference type="PROSITE" id="PS51296">
    <property type="entry name" value="RIESKE"/>
    <property type="match status" value="1"/>
</dbReference>
<dbReference type="InterPro" id="IPR036922">
    <property type="entry name" value="Rieske_2Fe-2S_sf"/>
</dbReference>
<evidence type="ECO:0000256" key="2">
    <source>
        <dbReference type="ARBA" id="ARBA00022723"/>
    </source>
</evidence>
<keyword evidence="4" id="KW-0408">Iron</keyword>
<dbReference type="SUPFAM" id="SSF50022">
    <property type="entry name" value="ISP domain"/>
    <property type="match status" value="1"/>
</dbReference>
<dbReference type="InterPro" id="IPR050584">
    <property type="entry name" value="Cholesterol_7-desaturase"/>
</dbReference>
<proteinExistence type="predicted"/>
<dbReference type="SUPFAM" id="SSF55961">
    <property type="entry name" value="Bet v1-like"/>
    <property type="match status" value="1"/>
</dbReference>
<evidence type="ECO:0000256" key="3">
    <source>
        <dbReference type="ARBA" id="ARBA00023002"/>
    </source>
</evidence>
<dbReference type="CDD" id="cd03469">
    <property type="entry name" value="Rieske_RO_Alpha_N"/>
    <property type="match status" value="1"/>
</dbReference>
<name>A0A381TJA4_9ZZZZ</name>
<accession>A0A381TJA4</accession>
<dbReference type="InterPro" id="IPR044043">
    <property type="entry name" value="VanA_C_cat"/>
</dbReference>
<dbReference type="PANTHER" id="PTHR21266">
    <property type="entry name" value="IRON-SULFUR DOMAIN CONTAINING PROTEIN"/>
    <property type="match status" value="1"/>
</dbReference>
<dbReference type="Gene3D" id="2.102.10.10">
    <property type="entry name" value="Rieske [2Fe-2S] iron-sulphur domain"/>
    <property type="match status" value="1"/>
</dbReference>
<gene>
    <name evidence="7" type="ORF">METZ01_LOCUS68763</name>
</gene>
<evidence type="ECO:0000256" key="1">
    <source>
        <dbReference type="ARBA" id="ARBA00022714"/>
    </source>
</evidence>
<dbReference type="GO" id="GO:0016491">
    <property type="term" value="F:oxidoreductase activity"/>
    <property type="evidence" value="ECO:0007669"/>
    <property type="project" value="UniProtKB-KW"/>
</dbReference>
<dbReference type="Pfam" id="PF00355">
    <property type="entry name" value="Rieske"/>
    <property type="match status" value="1"/>
</dbReference>
<evidence type="ECO:0000256" key="5">
    <source>
        <dbReference type="ARBA" id="ARBA00023014"/>
    </source>
</evidence>
<dbReference type="PANTHER" id="PTHR21266:SF60">
    <property type="entry name" value="3-KETOSTEROID-9-ALPHA-MONOOXYGENASE, OXYGENASE COMPONENT"/>
    <property type="match status" value="1"/>
</dbReference>
<reference evidence="7" key="1">
    <citation type="submission" date="2018-05" db="EMBL/GenBank/DDBJ databases">
        <authorList>
            <person name="Lanie J.A."/>
            <person name="Ng W.-L."/>
            <person name="Kazmierczak K.M."/>
            <person name="Andrzejewski T.M."/>
            <person name="Davidsen T.M."/>
            <person name="Wayne K.J."/>
            <person name="Tettelin H."/>
            <person name="Glass J.I."/>
            <person name="Rusch D."/>
            <person name="Podicherti R."/>
            <person name="Tsui H.-C.T."/>
            <person name="Winkler M.E."/>
        </authorList>
    </citation>
    <scope>NUCLEOTIDE SEQUENCE</scope>
</reference>
<feature type="domain" description="Rieske" evidence="6">
    <location>
        <begin position="12"/>
        <end position="117"/>
    </location>
</feature>
<dbReference type="AlphaFoldDB" id="A0A381TJA4"/>